<comment type="subcellular location">
    <subcellularLocation>
        <location evidence="1 7">Cell membrane</location>
        <topology evidence="1 7">Multi-pass membrane protein</topology>
    </subcellularLocation>
</comment>
<reference evidence="9" key="2">
    <citation type="submission" date="2021-04" db="EMBL/GenBank/DDBJ databases">
        <authorList>
            <person name="Gilroy R."/>
        </authorList>
    </citation>
    <scope>NUCLEOTIDE SEQUENCE</scope>
    <source>
        <strain evidence="9">CHK195-9823</strain>
    </source>
</reference>
<dbReference type="Pfam" id="PF00528">
    <property type="entry name" value="BPD_transp_1"/>
    <property type="match status" value="1"/>
</dbReference>
<dbReference type="InterPro" id="IPR035906">
    <property type="entry name" value="MetI-like_sf"/>
</dbReference>
<evidence type="ECO:0000259" key="8">
    <source>
        <dbReference type="PROSITE" id="PS50928"/>
    </source>
</evidence>
<keyword evidence="5 7" id="KW-1133">Transmembrane helix</keyword>
<dbReference type="Proteomes" id="UP000886814">
    <property type="component" value="Unassembled WGS sequence"/>
</dbReference>
<dbReference type="AlphaFoldDB" id="A0A9D1PCI4"/>
<feature type="domain" description="ABC transmembrane type-1" evidence="8">
    <location>
        <begin position="130"/>
        <end position="319"/>
    </location>
</feature>
<evidence type="ECO:0000256" key="5">
    <source>
        <dbReference type="ARBA" id="ARBA00022989"/>
    </source>
</evidence>
<dbReference type="PANTHER" id="PTHR43386">
    <property type="entry name" value="OLIGOPEPTIDE TRANSPORT SYSTEM PERMEASE PROTEIN APPC"/>
    <property type="match status" value="1"/>
</dbReference>
<organism evidence="9 10">
    <name type="scientific">Candidatus Blautia stercorigallinarum</name>
    <dbReference type="NCBI Taxonomy" id="2838501"/>
    <lineage>
        <taxon>Bacteria</taxon>
        <taxon>Bacillati</taxon>
        <taxon>Bacillota</taxon>
        <taxon>Clostridia</taxon>
        <taxon>Lachnospirales</taxon>
        <taxon>Lachnospiraceae</taxon>
        <taxon>Blautia</taxon>
    </lineage>
</organism>
<dbReference type="CDD" id="cd06261">
    <property type="entry name" value="TM_PBP2"/>
    <property type="match status" value="1"/>
</dbReference>
<keyword evidence="2 7" id="KW-0813">Transport</keyword>
<evidence type="ECO:0000256" key="7">
    <source>
        <dbReference type="RuleBase" id="RU363032"/>
    </source>
</evidence>
<evidence type="ECO:0000256" key="6">
    <source>
        <dbReference type="ARBA" id="ARBA00023136"/>
    </source>
</evidence>
<feature type="transmembrane region" description="Helical" evidence="7">
    <location>
        <begin position="165"/>
        <end position="186"/>
    </location>
</feature>
<evidence type="ECO:0000256" key="1">
    <source>
        <dbReference type="ARBA" id="ARBA00004651"/>
    </source>
</evidence>
<dbReference type="GO" id="GO:0055085">
    <property type="term" value="P:transmembrane transport"/>
    <property type="evidence" value="ECO:0007669"/>
    <property type="project" value="InterPro"/>
</dbReference>
<comment type="caution">
    <text evidence="9">The sequence shown here is derived from an EMBL/GenBank/DDBJ whole genome shotgun (WGS) entry which is preliminary data.</text>
</comment>
<dbReference type="EMBL" id="DXIQ01000020">
    <property type="protein sequence ID" value="HIV38049.1"/>
    <property type="molecule type" value="Genomic_DNA"/>
</dbReference>
<keyword evidence="4 7" id="KW-0812">Transmembrane</keyword>
<sequence length="332" mass="36050">MAKKKQPQAVQAPKYTPYDVSGKIGADAFEVIGSDASSMEAIARPSISFMKDAWNRIRKSKVAIVCMTILALIILGAIFLPMICPFGYEQQNVAFQNKPIMSPDSVTGQMHIFGTDSLGRDVFARVWYGARISLTIAIAVALIDCFVGVIYGGVSGYFGGAVDTVMMRILEIISGIPYLIIVILLMTVMDRGLGTIIVAYSLTGWTGMARLVRGQVVSLKEQEFVIAAKSMGASPARIIGKHLVPNVLSVIIVNITLDIPNVIFTEAFLSMLGLGIAPPQSSWGMMANAAIQVFQMYPTQLVVVALFICVTMLSFNLLGDQLRDAFDPKLRR</sequence>
<reference evidence="9" key="1">
    <citation type="journal article" date="2021" name="PeerJ">
        <title>Extensive microbial diversity within the chicken gut microbiome revealed by metagenomics and culture.</title>
        <authorList>
            <person name="Gilroy R."/>
            <person name="Ravi A."/>
            <person name="Getino M."/>
            <person name="Pursley I."/>
            <person name="Horton D.L."/>
            <person name="Alikhan N.F."/>
            <person name="Baker D."/>
            <person name="Gharbi K."/>
            <person name="Hall N."/>
            <person name="Watson M."/>
            <person name="Adriaenssens E.M."/>
            <person name="Foster-Nyarko E."/>
            <person name="Jarju S."/>
            <person name="Secka A."/>
            <person name="Antonio M."/>
            <person name="Oren A."/>
            <person name="Chaudhuri R.R."/>
            <person name="La Ragione R."/>
            <person name="Hildebrand F."/>
            <person name="Pallen M.J."/>
        </authorList>
    </citation>
    <scope>NUCLEOTIDE SEQUENCE</scope>
    <source>
        <strain evidence="9">CHK195-9823</strain>
    </source>
</reference>
<evidence type="ECO:0000313" key="10">
    <source>
        <dbReference type="Proteomes" id="UP000886814"/>
    </source>
</evidence>
<feature type="transmembrane region" description="Helical" evidence="7">
    <location>
        <begin position="247"/>
        <end position="277"/>
    </location>
</feature>
<dbReference type="SUPFAM" id="SSF161098">
    <property type="entry name" value="MetI-like"/>
    <property type="match status" value="1"/>
</dbReference>
<evidence type="ECO:0000256" key="3">
    <source>
        <dbReference type="ARBA" id="ARBA00022475"/>
    </source>
</evidence>
<feature type="transmembrane region" description="Helical" evidence="7">
    <location>
        <begin position="297"/>
        <end position="319"/>
    </location>
</feature>
<comment type="similarity">
    <text evidence="7">Belongs to the binding-protein-dependent transport system permease family.</text>
</comment>
<dbReference type="PANTHER" id="PTHR43386:SF22">
    <property type="entry name" value="OLIGOPEPTIDE TRANSPORT SYSTEM PERMEASE PROTEIN OPPC"/>
    <property type="match status" value="1"/>
</dbReference>
<evidence type="ECO:0000256" key="4">
    <source>
        <dbReference type="ARBA" id="ARBA00022692"/>
    </source>
</evidence>
<evidence type="ECO:0000256" key="2">
    <source>
        <dbReference type="ARBA" id="ARBA00022448"/>
    </source>
</evidence>
<dbReference type="Gene3D" id="1.10.3720.10">
    <property type="entry name" value="MetI-like"/>
    <property type="match status" value="1"/>
</dbReference>
<evidence type="ECO:0000313" key="9">
    <source>
        <dbReference type="EMBL" id="HIV38049.1"/>
    </source>
</evidence>
<dbReference type="Pfam" id="PF12911">
    <property type="entry name" value="OppC_N"/>
    <property type="match status" value="1"/>
</dbReference>
<keyword evidence="6 7" id="KW-0472">Membrane</keyword>
<accession>A0A9D1PCI4</accession>
<dbReference type="InterPro" id="IPR050366">
    <property type="entry name" value="BP-dependent_transpt_permease"/>
</dbReference>
<dbReference type="InterPro" id="IPR000515">
    <property type="entry name" value="MetI-like"/>
</dbReference>
<feature type="transmembrane region" description="Helical" evidence="7">
    <location>
        <begin position="62"/>
        <end position="88"/>
    </location>
</feature>
<dbReference type="PROSITE" id="PS50928">
    <property type="entry name" value="ABC_TM1"/>
    <property type="match status" value="1"/>
</dbReference>
<gene>
    <name evidence="9" type="ORF">H9747_03490</name>
</gene>
<proteinExistence type="inferred from homology"/>
<protein>
    <submittedName>
        <fullName evidence="9">ABC transporter permease</fullName>
    </submittedName>
</protein>
<dbReference type="GO" id="GO:0005886">
    <property type="term" value="C:plasma membrane"/>
    <property type="evidence" value="ECO:0007669"/>
    <property type="project" value="UniProtKB-SubCell"/>
</dbReference>
<feature type="transmembrane region" description="Helical" evidence="7">
    <location>
        <begin position="132"/>
        <end position="153"/>
    </location>
</feature>
<dbReference type="InterPro" id="IPR025966">
    <property type="entry name" value="OppC_N"/>
</dbReference>
<feature type="transmembrane region" description="Helical" evidence="7">
    <location>
        <begin position="192"/>
        <end position="212"/>
    </location>
</feature>
<name>A0A9D1PCI4_9FIRM</name>
<keyword evidence="3" id="KW-1003">Cell membrane</keyword>